<sequence>MSSICTPLSSSGVQIEHEDEDHAATEGAGVGAQKGEPDANIGAGTRDRNQGDKILSMSPFERFMNFDHKFQSMNARFRNLDEQIDIVQNQLFKLQYGKDD</sequence>
<dbReference type="Proteomes" id="UP001374584">
    <property type="component" value="Unassembled WGS sequence"/>
</dbReference>
<dbReference type="EMBL" id="JAYMYR010000010">
    <property type="protein sequence ID" value="KAK7335313.1"/>
    <property type="molecule type" value="Genomic_DNA"/>
</dbReference>
<proteinExistence type="predicted"/>
<evidence type="ECO:0000256" key="1">
    <source>
        <dbReference type="SAM" id="MobiDB-lite"/>
    </source>
</evidence>
<protein>
    <submittedName>
        <fullName evidence="2">Uncharacterized protein</fullName>
    </submittedName>
</protein>
<feature type="region of interest" description="Disordered" evidence="1">
    <location>
        <begin position="1"/>
        <end position="52"/>
    </location>
</feature>
<feature type="compositionally biased region" description="Polar residues" evidence="1">
    <location>
        <begin position="1"/>
        <end position="13"/>
    </location>
</feature>
<name>A0AAN9QL26_PHACN</name>
<comment type="caution">
    <text evidence="2">The sequence shown here is derived from an EMBL/GenBank/DDBJ whole genome shotgun (WGS) entry which is preliminary data.</text>
</comment>
<accession>A0AAN9QL26</accession>
<evidence type="ECO:0000313" key="3">
    <source>
        <dbReference type="Proteomes" id="UP001374584"/>
    </source>
</evidence>
<organism evidence="2 3">
    <name type="scientific">Phaseolus coccineus</name>
    <name type="common">Scarlet runner bean</name>
    <name type="synonym">Phaseolus multiflorus</name>
    <dbReference type="NCBI Taxonomy" id="3886"/>
    <lineage>
        <taxon>Eukaryota</taxon>
        <taxon>Viridiplantae</taxon>
        <taxon>Streptophyta</taxon>
        <taxon>Embryophyta</taxon>
        <taxon>Tracheophyta</taxon>
        <taxon>Spermatophyta</taxon>
        <taxon>Magnoliopsida</taxon>
        <taxon>eudicotyledons</taxon>
        <taxon>Gunneridae</taxon>
        <taxon>Pentapetalae</taxon>
        <taxon>rosids</taxon>
        <taxon>fabids</taxon>
        <taxon>Fabales</taxon>
        <taxon>Fabaceae</taxon>
        <taxon>Papilionoideae</taxon>
        <taxon>50 kb inversion clade</taxon>
        <taxon>NPAAA clade</taxon>
        <taxon>indigoferoid/millettioid clade</taxon>
        <taxon>Phaseoleae</taxon>
        <taxon>Phaseolus</taxon>
    </lineage>
</organism>
<evidence type="ECO:0000313" key="2">
    <source>
        <dbReference type="EMBL" id="KAK7335313.1"/>
    </source>
</evidence>
<reference evidence="2 3" key="1">
    <citation type="submission" date="2024-01" db="EMBL/GenBank/DDBJ databases">
        <title>The genomes of 5 underutilized Papilionoideae crops provide insights into root nodulation and disease resistanc.</title>
        <authorList>
            <person name="Jiang F."/>
        </authorList>
    </citation>
    <scope>NUCLEOTIDE SEQUENCE [LARGE SCALE GENOMIC DNA]</scope>
    <source>
        <strain evidence="2">JINMINGXINNONG_FW02</strain>
        <tissue evidence="2">Leaves</tissue>
    </source>
</reference>
<gene>
    <name evidence="2" type="ORF">VNO80_27091</name>
</gene>
<keyword evidence="3" id="KW-1185">Reference proteome</keyword>
<dbReference type="AlphaFoldDB" id="A0AAN9QL26"/>